<dbReference type="EMBL" id="ANOG01000097">
    <property type="protein sequence ID" value="EMI22465.1"/>
    <property type="molecule type" value="Genomic_DNA"/>
</dbReference>
<dbReference type="AlphaFoldDB" id="M5RT48"/>
<proteinExistence type="predicted"/>
<evidence type="ECO:0000313" key="1">
    <source>
        <dbReference type="EMBL" id="EMI22465.1"/>
    </source>
</evidence>
<dbReference type="Proteomes" id="UP000011991">
    <property type="component" value="Unassembled WGS sequence"/>
</dbReference>
<evidence type="ECO:0000313" key="2">
    <source>
        <dbReference type="Proteomes" id="UP000011991"/>
    </source>
</evidence>
<accession>M5RT48</accession>
<sequence length="295" mass="33320">MIGIADRVDAVYVRPGGKIDTQLRTRIVALRDPSTRVAVIADVPSAAVKLIDQGAIGWYLTRPDRETTKIVDHTAPGRPECGASNDTDWTRTDGQWLTHTTRGCGGPWPGQTEHQHQDELLLHHPSDDESRRSAGNGPLQTLARIVRSGVIVANAITSSKKYPVVCFSEVPLADRLRKRKFRPHLGRWDDEPYGIAIRLEAARRLGLKPVIYGDLKQRSQLAAEDQYRFQAKGKTFDWTREREWRSNRSVDLTQLDRRDVRIFLPSADEAKSLRPITDWQITLLGDDANPIHVKK</sequence>
<dbReference type="PATRIC" id="fig|1265738.3.peg.616"/>
<protein>
    <submittedName>
        <fullName evidence="1">Uncharacterized protein</fullName>
    </submittedName>
</protein>
<reference evidence="1 2" key="1">
    <citation type="journal article" date="2013" name="Mar. Genomics">
        <title>Expression of sulfatases in Rhodopirellula baltica and the diversity of sulfatases in the genus Rhodopirellula.</title>
        <authorList>
            <person name="Wegner C.E."/>
            <person name="Richter-Heitmann T."/>
            <person name="Klindworth A."/>
            <person name="Klockow C."/>
            <person name="Richter M."/>
            <person name="Achstetter T."/>
            <person name="Glockner F.O."/>
            <person name="Harder J."/>
        </authorList>
    </citation>
    <scope>NUCLEOTIDE SEQUENCE [LARGE SCALE GENOMIC DNA]</scope>
    <source>
        <strain evidence="1 2">SM1</strain>
    </source>
</reference>
<name>M5RT48_9BACT</name>
<gene>
    <name evidence="1" type="ORF">RMSM_00614</name>
</gene>
<keyword evidence="2" id="KW-1185">Reference proteome</keyword>
<organism evidence="1 2">
    <name type="scientific">Rhodopirellula maiorica SM1</name>
    <dbReference type="NCBI Taxonomy" id="1265738"/>
    <lineage>
        <taxon>Bacteria</taxon>
        <taxon>Pseudomonadati</taxon>
        <taxon>Planctomycetota</taxon>
        <taxon>Planctomycetia</taxon>
        <taxon>Pirellulales</taxon>
        <taxon>Pirellulaceae</taxon>
        <taxon>Novipirellula</taxon>
    </lineage>
</organism>
<comment type="caution">
    <text evidence="1">The sequence shown here is derived from an EMBL/GenBank/DDBJ whole genome shotgun (WGS) entry which is preliminary data.</text>
</comment>